<dbReference type="Proteomes" id="UP000293360">
    <property type="component" value="Unassembled WGS sequence"/>
</dbReference>
<evidence type="ECO:0000256" key="2">
    <source>
        <dbReference type="SAM" id="SignalP"/>
    </source>
</evidence>
<feature type="region of interest" description="Disordered" evidence="1">
    <location>
        <begin position="101"/>
        <end position="172"/>
    </location>
</feature>
<evidence type="ECO:0000313" key="3">
    <source>
        <dbReference type="EMBL" id="RYP08492.1"/>
    </source>
</evidence>
<sequence length="220" mass="24143">MRTGMISTFASLLLLAHCARAFDIYLNEDSDCPEDEISIVCEEQEVGDCCNGEVNTLYSSAQASDDQGGVVLYALNQGQAPDDENRCGLQLAQDDVCATTDIPQGSAAGARGEIGGDEDPSTDEEPTDGDEDGEDDGGGDHDRRHARSLSPEKETWIQKNKKAKRAGGWRQTQHTAYAVRDATHVYKLSRDSPYSSAYRALTDRQERVDFIKRHGVAKRR</sequence>
<feature type="chain" id="PRO_5021017800" evidence="2">
    <location>
        <begin position="22"/>
        <end position="220"/>
    </location>
</feature>
<protein>
    <submittedName>
        <fullName evidence="3">Uncharacterized protein</fullName>
    </submittedName>
</protein>
<feature type="compositionally biased region" description="Acidic residues" evidence="1">
    <location>
        <begin position="115"/>
        <end position="137"/>
    </location>
</feature>
<reference evidence="3 4" key="1">
    <citation type="submission" date="2018-06" db="EMBL/GenBank/DDBJ databases">
        <title>Complete Genomes of Monosporascus.</title>
        <authorList>
            <person name="Robinson A.J."/>
            <person name="Natvig D.O."/>
        </authorList>
    </citation>
    <scope>NUCLEOTIDE SEQUENCE [LARGE SCALE GENOMIC DNA]</scope>
    <source>
        <strain evidence="3 4">CBS 110550</strain>
    </source>
</reference>
<keyword evidence="4" id="KW-1185">Reference proteome</keyword>
<accession>A0A4Q4TPG4</accession>
<dbReference type="OrthoDB" id="4774382at2759"/>
<proteinExistence type="predicted"/>
<keyword evidence="2" id="KW-0732">Signal</keyword>
<evidence type="ECO:0000256" key="1">
    <source>
        <dbReference type="SAM" id="MobiDB-lite"/>
    </source>
</evidence>
<gene>
    <name evidence="3" type="ORF">DL764_001880</name>
</gene>
<name>A0A4Q4TPG4_9PEZI</name>
<dbReference type="EMBL" id="QJNU01000061">
    <property type="protein sequence ID" value="RYP08492.1"/>
    <property type="molecule type" value="Genomic_DNA"/>
</dbReference>
<evidence type="ECO:0000313" key="4">
    <source>
        <dbReference type="Proteomes" id="UP000293360"/>
    </source>
</evidence>
<dbReference type="AlphaFoldDB" id="A0A4Q4TPG4"/>
<organism evidence="3 4">
    <name type="scientific">Monosporascus ibericus</name>
    <dbReference type="NCBI Taxonomy" id="155417"/>
    <lineage>
        <taxon>Eukaryota</taxon>
        <taxon>Fungi</taxon>
        <taxon>Dikarya</taxon>
        <taxon>Ascomycota</taxon>
        <taxon>Pezizomycotina</taxon>
        <taxon>Sordariomycetes</taxon>
        <taxon>Xylariomycetidae</taxon>
        <taxon>Xylariales</taxon>
        <taxon>Xylariales incertae sedis</taxon>
        <taxon>Monosporascus</taxon>
    </lineage>
</organism>
<feature type="signal peptide" evidence="2">
    <location>
        <begin position="1"/>
        <end position="21"/>
    </location>
</feature>
<comment type="caution">
    <text evidence="3">The sequence shown here is derived from an EMBL/GenBank/DDBJ whole genome shotgun (WGS) entry which is preliminary data.</text>
</comment>